<evidence type="ECO:0000256" key="2">
    <source>
        <dbReference type="ARBA" id="ARBA00004167"/>
    </source>
</evidence>
<feature type="transmembrane region" description="Helical" evidence="16">
    <location>
        <begin position="18"/>
        <end position="39"/>
    </location>
</feature>
<feature type="region of interest" description="Disordered" evidence="15">
    <location>
        <begin position="226"/>
        <end position="246"/>
    </location>
</feature>
<evidence type="ECO:0000256" key="6">
    <source>
        <dbReference type="ARBA" id="ARBA00022692"/>
    </source>
</evidence>
<dbReference type="EnsemblPlants" id="Pp3c20_11600V3.1">
    <property type="protein sequence ID" value="PAC:32946537.CDS.1"/>
    <property type="gene ID" value="Pp3c20_11600"/>
</dbReference>
<keyword evidence="7" id="KW-0479">Metal-binding</keyword>
<dbReference type="InParanoid" id="A0A2K1IUY4"/>
<dbReference type="InterPro" id="IPR013083">
    <property type="entry name" value="Znf_RING/FYVE/PHD"/>
</dbReference>
<evidence type="ECO:0000256" key="4">
    <source>
        <dbReference type="ARBA" id="ARBA00012483"/>
    </source>
</evidence>
<evidence type="ECO:0000256" key="8">
    <source>
        <dbReference type="ARBA" id="ARBA00022771"/>
    </source>
</evidence>
<keyword evidence="11 16" id="KW-1133">Transmembrane helix</keyword>
<feature type="domain" description="RING-type" evidence="17">
    <location>
        <begin position="101"/>
        <end position="143"/>
    </location>
</feature>
<reference evidence="19" key="3">
    <citation type="submission" date="2020-12" db="UniProtKB">
        <authorList>
            <consortium name="EnsemblPlants"/>
        </authorList>
    </citation>
    <scope>IDENTIFICATION</scope>
</reference>
<dbReference type="EnsemblPlants" id="Pp3c20_11600V3.2">
    <property type="protein sequence ID" value="PAC:32946538.CDS.1"/>
    <property type="gene ID" value="Pp3c20_11600"/>
</dbReference>
<evidence type="ECO:0000256" key="11">
    <source>
        <dbReference type="ARBA" id="ARBA00022989"/>
    </source>
</evidence>
<keyword evidence="8 14" id="KW-0863">Zinc-finger</keyword>
<dbReference type="GO" id="GO:0016020">
    <property type="term" value="C:membrane"/>
    <property type="evidence" value="ECO:0007669"/>
    <property type="project" value="UniProtKB-SubCell"/>
</dbReference>
<dbReference type="GO" id="GO:0061630">
    <property type="term" value="F:ubiquitin protein ligase activity"/>
    <property type="evidence" value="ECO:0007669"/>
    <property type="project" value="UniProtKB-EC"/>
</dbReference>
<dbReference type="AlphaFoldDB" id="A0A2K1IUY4"/>
<dbReference type="Proteomes" id="UP000006727">
    <property type="component" value="Chromosome 20"/>
</dbReference>
<dbReference type="FunCoup" id="A0A2K1IUY4">
    <property type="interactions" value="2103"/>
</dbReference>
<sequence length="552" mass="60061">MRQLQQLSPSKPHINPSVLVIVIILSVVFFCSGVLHILARCLGRRRTRAPAGELHSPGNSIRGQLQHLFSMHDSGVEQVFIDTLPVFLYGSIRGLKDSADCAVCLNEFANEDKLRLLPKCKHAFHMECIDTWLLSNSTCPLCRRSLLPEAEPVSPPSESNRECTAVGLHEEQGNSQPQPSHGSFRGSFRASLRGSFRFITDVVAPLPPAPPPPSVREVAPSVPNPSVTEIQTPPMTPGPTVSVTEPDGSEKLLRVELGKVNTDSRRITRDVGTSRMPRSYSMGSYEYVVDFSSLELAMELTPVSGHAQDWPPAKPTHRSAHSDNIPELVNGSHTPGKEDTFWASRGLDTPTSLSRVREIMTPSPEWRSSPLTFGFQSVSPNSQQEEVTGTNSQQVVTIDHEDCEEHEEIQVLSKVKCSGSYAYAPAEQKEMEISGADDRALDGGAEASQEGSLSLRLFPSEERVEASSLQSTPVSGNAGIQEFVAASRKDKVWEVSVDVTVPPTSSDGSSVGKSPHSKKSSPLNWLRGRGRRLVYSAASPSAGTQSTENEVQ</sequence>
<evidence type="ECO:0000259" key="17">
    <source>
        <dbReference type="PROSITE" id="PS50089"/>
    </source>
</evidence>
<evidence type="ECO:0000313" key="18">
    <source>
        <dbReference type="EMBL" id="PNR33089.1"/>
    </source>
</evidence>
<proteinExistence type="inferred from homology"/>
<evidence type="ECO:0000256" key="14">
    <source>
        <dbReference type="PROSITE-ProRule" id="PRU00175"/>
    </source>
</evidence>
<keyword evidence="12 16" id="KW-0472">Membrane</keyword>
<dbReference type="SMART" id="SM00184">
    <property type="entry name" value="RING"/>
    <property type="match status" value="1"/>
</dbReference>
<evidence type="ECO:0000256" key="15">
    <source>
        <dbReference type="SAM" id="MobiDB-lite"/>
    </source>
</evidence>
<dbReference type="FunFam" id="3.30.40.10:FF:000187">
    <property type="entry name" value="E3 ubiquitin-protein ligase ATL6"/>
    <property type="match status" value="1"/>
</dbReference>
<evidence type="ECO:0000256" key="9">
    <source>
        <dbReference type="ARBA" id="ARBA00022786"/>
    </source>
</evidence>
<keyword evidence="9" id="KW-0833">Ubl conjugation pathway</keyword>
<evidence type="ECO:0000256" key="3">
    <source>
        <dbReference type="ARBA" id="ARBA00004906"/>
    </source>
</evidence>
<reference evidence="18 20" key="2">
    <citation type="journal article" date="2018" name="Plant J.">
        <title>The Physcomitrella patens chromosome-scale assembly reveals moss genome structure and evolution.</title>
        <authorList>
            <person name="Lang D."/>
            <person name="Ullrich K.K."/>
            <person name="Murat F."/>
            <person name="Fuchs J."/>
            <person name="Jenkins J."/>
            <person name="Haas F.B."/>
            <person name="Piednoel M."/>
            <person name="Gundlach H."/>
            <person name="Van Bel M."/>
            <person name="Meyberg R."/>
            <person name="Vives C."/>
            <person name="Morata J."/>
            <person name="Symeonidi A."/>
            <person name="Hiss M."/>
            <person name="Muchero W."/>
            <person name="Kamisugi Y."/>
            <person name="Saleh O."/>
            <person name="Blanc G."/>
            <person name="Decker E.L."/>
            <person name="van Gessel N."/>
            <person name="Grimwood J."/>
            <person name="Hayes R.D."/>
            <person name="Graham S.W."/>
            <person name="Gunter L.E."/>
            <person name="McDaniel S.F."/>
            <person name="Hoernstein S.N.W."/>
            <person name="Larsson A."/>
            <person name="Li F.W."/>
            <person name="Perroud P.F."/>
            <person name="Phillips J."/>
            <person name="Ranjan P."/>
            <person name="Rokshar D.S."/>
            <person name="Rothfels C.J."/>
            <person name="Schneider L."/>
            <person name="Shu S."/>
            <person name="Stevenson D.W."/>
            <person name="Thummler F."/>
            <person name="Tillich M."/>
            <person name="Villarreal Aguilar J.C."/>
            <person name="Widiez T."/>
            <person name="Wong G.K."/>
            <person name="Wymore A."/>
            <person name="Zhang Y."/>
            <person name="Zimmer A.D."/>
            <person name="Quatrano R.S."/>
            <person name="Mayer K.F.X."/>
            <person name="Goodstein D."/>
            <person name="Casacuberta J.M."/>
            <person name="Vandepoele K."/>
            <person name="Reski R."/>
            <person name="Cuming A.C."/>
            <person name="Tuskan G.A."/>
            <person name="Maumus F."/>
            <person name="Salse J."/>
            <person name="Schmutz J."/>
            <person name="Rensing S.A."/>
        </authorList>
    </citation>
    <scope>NUCLEOTIDE SEQUENCE [LARGE SCALE GENOMIC DNA]</scope>
    <source>
        <strain evidence="19 20">cv. Gransden 2004</strain>
    </source>
</reference>
<keyword evidence="10" id="KW-0862">Zinc</keyword>
<evidence type="ECO:0000256" key="5">
    <source>
        <dbReference type="ARBA" id="ARBA00022679"/>
    </source>
</evidence>
<evidence type="ECO:0000313" key="19">
    <source>
        <dbReference type="EnsemblPlants" id="PAC:32946537.CDS.1"/>
    </source>
</evidence>
<accession>A0A2K1IUY4</accession>
<dbReference type="PaxDb" id="3218-PP1S166_91V6.1"/>
<gene>
    <name evidence="18" type="ORF">PHYPA_025032</name>
</gene>
<dbReference type="PROSITE" id="PS50089">
    <property type="entry name" value="ZF_RING_2"/>
    <property type="match status" value="1"/>
</dbReference>
<reference evidence="18 20" key="1">
    <citation type="journal article" date="2008" name="Science">
        <title>The Physcomitrella genome reveals evolutionary insights into the conquest of land by plants.</title>
        <authorList>
            <person name="Rensing S."/>
            <person name="Lang D."/>
            <person name="Zimmer A."/>
            <person name="Terry A."/>
            <person name="Salamov A."/>
            <person name="Shapiro H."/>
            <person name="Nishiyama T."/>
            <person name="Perroud P.-F."/>
            <person name="Lindquist E."/>
            <person name="Kamisugi Y."/>
            <person name="Tanahashi T."/>
            <person name="Sakakibara K."/>
            <person name="Fujita T."/>
            <person name="Oishi K."/>
            <person name="Shin-I T."/>
            <person name="Kuroki Y."/>
            <person name="Toyoda A."/>
            <person name="Suzuki Y."/>
            <person name="Hashimoto A."/>
            <person name="Yamaguchi K."/>
            <person name="Sugano A."/>
            <person name="Kohara Y."/>
            <person name="Fujiyama A."/>
            <person name="Anterola A."/>
            <person name="Aoki S."/>
            <person name="Ashton N."/>
            <person name="Barbazuk W.B."/>
            <person name="Barker E."/>
            <person name="Bennetzen J."/>
            <person name="Bezanilla M."/>
            <person name="Blankenship R."/>
            <person name="Cho S.H."/>
            <person name="Dutcher S."/>
            <person name="Estelle M."/>
            <person name="Fawcett J.A."/>
            <person name="Gundlach H."/>
            <person name="Hanada K."/>
            <person name="Heyl A."/>
            <person name="Hicks K.A."/>
            <person name="Hugh J."/>
            <person name="Lohr M."/>
            <person name="Mayer K."/>
            <person name="Melkozernov A."/>
            <person name="Murata T."/>
            <person name="Nelson D."/>
            <person name="Pils B."/>
            <person name="Prigge M."/>
            <person name="Reiss B."/>
            <person name="Renner T."/>
            <person name="Rombauts S."/>
            <person name="Rushton P."/>
            <person name="Sanderfoot A."/>
            <person name="Schween G."/>
            <person name="Shiu S.-H."/>
            <person name="Stueber K."/>
            <person name="Theodoulou F.L."/>
            <person name="Tu H."/>
            <person name="Van de Peer Y."/>
            <person name="Verrier P.J."/>
            <person name="Waters E."/>
            <person name="Wood A."/>
            <person name="Yang L."/>
            <person name="Cove D."/>
            <person name="Cuming A."/>
            <person name="Hasebe M."/>
            <person name="Lucas S."/>
            <person name="Mishler D.B."/>
            <person name="Reski R."/>
            <person name="Grigoriev I."/>
            <person name="Quatrano R.S."/>
            <person name="Boore J.L."/>
        </authorList>
    </citation>
    <scope>NUCLEOTIDE SEQUENCE [LARGE SCALE GENOMIC DNA]</scope>
    <source>
        <strain evidence="19 20">cv. Gransden 2004</strain>
    </source>
</reference>
<dbReference type="CDD" id="cd16461">
    <property type="entry name" value="RING-H2_EL5-like"/>
    <property type="match status" value="1"/>
</dbReference>
<dbReference type="EC" id="2.3.2.27" evidence="4"/>
<keyword evidence="5" id="KW-0808">Transferase</keyword>
<organism evidence="18">
    <name type="scientific">Physcomitrium patens</name>
    <name type="common">Spreading-leaved earth moss</name>
    <name type="synonym">Physcomitrella patens</name>
    <dbReference type="NCBI Taxonomy" id="3218"/>
    <lineage>
        <taxon>Eukaryota</taxon>
        <taxon>Viridiplantae</taxon>
        <taxon>Streptophyta</taxon>
        <taxon>Embryophyta</taxon>
        <taxon>Bryophyta</taxon>
        <taxon>Bryophytina</taxon>
        <taxon>Bryopsida</taxon>
        <taxon>Funariidae</taxon>
        <taxon>Funariales</taxon>
        <taxon>Funariaceae</taxon>
        <taxon>Physcomitrium</taxon>
    </lineage>
</organism>
<dbReference type="Pfam" id="PF13639">
    <property type="entry name" value="zf-RING_2"/>
    <property type="match status" value="1"/>
</dbReference>
<comment type="pathway">
    <text evidence="3">Protein modification; protein ubiquitination.</text>
</comment>
<dbReference type="GO" id="GO:0008270">
    <property type="term" value="F:zinc ion binding"/>
    <property type="evidence" value="ECO:0007669"/>
    <property type="project" value="UniProtKB-KW"/>
</dbReference>
<dbReference type="SUPFAM" id="SSF57850">
    <property type="entry name" value="RING/U-box"/>
    <property type="match status" value="1"/>
</dbReference>
<dbReference type="Gramene" id="Pp3c20_11600V3.1">
    <property type="protein sequence ID" value="PAC:32946537.CDS.1"/>
    <property type="gene ID" value="Pp3c20_11600"/>
</dbReference>
<protein>
    <recommendedName>
        <fullName evidence="4">RING-type E3 ubiquitin transferase</fullName>
        <ecNumber evidence="4">2.3.2.27</ecNumber>
    </recommendedName>
</protein>
<dbReference type="InterPro" id="IPR001841">
    <property type="entry name" value="Znf_RING"/>
</dbReference>
<keyword evidence="20" id="KW-1185">Reference proteome</keyword>
<evidence type="ECO:0000256" key="7">
    <source>
        <dbReference type="ARBA" id="ARBA00022723"/>
    </source>
</evidence>
<evidence type="ECO:0000256" key="13">
    <source>
        <dbReference type="ARBA" id="ARBA00024209"/>
    </source>
</evidence>
<comment type="catalytic activity">
    <reaction evidence="1">
        <text>S-ubiquitinyl-[E2 ubiquitin-conjugating enzyme]-L-cysteine + [acceptor protein]-L-lysine = [E2 ubiquitin-conjugating enzyme]-L-cysteine + N(6)-ubiquitinyl-[acceptor protein]-L-lysine.</text>
        <dbReference type="EC" id="2.3.2.27"/>
    </reaction>
</comment>
<feature type="region of interest" description="Disordered" evidence="15">
    <location>
        <begin position="499"/>
        <end position="527"/>
    </location>
</feature>
<name>A0A2K1IUY4_PHYPA</name>
<dbReference type="PANTHER" id="PTHR45768">
    <property type="entry name" value="E3 UBIQUITIN-PROTEIN LIGASE RNF13-LIKE"/>
    <property type="match status" value="1"/>
</dbReference>
<keyword evidence="6 16" id="KW-0812">Transmembrane</keyword>
<feature type="region of interest" description="Disordered" evidence="15">
    <location>
        <begin position="307"/>
        <end position="346"/>
    </location>
</feature>
<dbReference type="Gramene" id="Pp3c20_11600V3.2">
    <property type="protein sequence ID" value="PAC:32946538.CDS.1"/>
    <property type="gene ID" value="Pp3c20_11600"/>
</dbReference>
<dbReference type="STRING" id="3218.A0A2K1IUY4"/>
<evidence type="ECO:0000256" key="1">
    <source>
        <dbReference type="ARBA" id="ARBA00000900"/>
    </source>
</evidence>
<evidence type="ECO:0000313" key="20">
    <source>
        <dbReference type="Proteomes" id="UP000006727"/>
    </source>
</evidence>
<evidence type="ECO:0000256" key="12">
    <source>
        <dbReference type="ARBA" id="ARBA00023136"/>
    </source>
</evidence>
<feature type="compositionally biased region" description="Polar residues" evidence="15">
    <location>
        <begin position="226"/>
        <end position="243"/>
    </location>
</feature>
<dbReference type="EMBL" id="ABEU02000020">
    <property type="protein sequence ID" value="PNR33089.1"/>
    <property type="molecule type" value="Genomic_DNA"/>
</dbReference>
<evidence type="ECO:0000256" key="10">
    <source>
        <dbReference type="ARBA" id="ARBA00022833"/>
    </source>
</evidence>
<evidence type="ECO:0000256" key="16">
    <source>
        <dbReference type="SAM" id="Phobius"/>
    </source>
</evidence>
<comment type="subcellular location">
    <subcellularLocation>
        <location evidence="2">Membrane</location>
        <topology evidence="2">Single-pass membrane protein</topology>
    </subcellularLocation>
</comment>
<comment type="similarity">
    <text evidence="13">Belongs to the RING-type zinc finger family. ATL subfamily.</text>
</comment>
<dbReference type="Gene3D" id="3.30.40.10">
    <property type="entry name" value="Zinc/RING finger domain, C3HC4 (zinc finger)"/>
    <property type="match status" value="1"/>
</dbReference>
<dbReference type="PANTHER" id="PTHR45768:SF18">
    <property type="entry name" value="RING-H2 FINGER PROTEIN ATL47-RELATED"/>
    <property type="match status" value="1"/>
</dbReference>